<name>A0A6G1S5X2_9ACAR</name>
<feature type="compositionally biased region" description="Basic residues" evidence="10">
    <location>
        <begin position="375"/>
        <end position="385"/>
    </location>
</feature>
<feature type="compositionally biased region" description="Low complexity" evidence="10">
    <location>
        <begin position="444"/>
        <end position="461"/>
    </location>
</feature>
<keyword evidence="7" id="KW-0804">Transcription</keyword>
<evidence type="ECO:0000256" key="2">
    <source>
        <dbReference type="ARBA" id="ARBA00022723"/>
    </source>
</evidence>
<dbReference type="GO" id="GO:0071565">
    <property type="term" value="C:nBAF complex"/>
    <property type="evidence" value="ECO:0007669"/>
    <property type="project" value="TreeGrafter"/>
</dbReference>
<feature type="region of interest" description="Disordered" evidence="10">
    <location>
        <begin position="77"/>
        <end position="151"/>
    </location>
</feature>
<evidence type="ECO:0000256" key="10">
    <source>
        <dbReference type="SAM" id="MobiDB-lite"/>
    </source>
</evidence>
<dbReference type="PROSITE" id="PS00028">
    <property type="entry name" value="ZINC_FINGER_C2H2_1"/>
    <property type="match status" value="1"/>
</dbReference>
<feature type="compositionally biased region" description="Low complexity" evidence="10">
    <location>
        <begin position="77"/>
        <end position="88"/>
    </location>
</feature>
<dbReference type="InterPro" id="IPR001965">
    <property type="entry name" value="Znf_PHD"/>
</dbReference>
<evidence type="ECO:0000256" key="3">
    <source>
        <dbReference type="ARBA" id="ARBA00022737"/>
    </source>
</evidence>
<dbReference type="PROSITE" id="PS50016">
    <property type="entry name" value="ZF_PHD_2"/>
    <property type="match status" value="1"/>
</dbReference>
<dbReference type="Gene3D" id="3.30.40.10">
    <property type="entry name" value="Zinc/RING finger domain, C3HC4 (zinc finger)"/>
    <property type="match status" value="1"/>
</dbReference>
<evidence type="ECO:0000256" key="7">
    <source>
        <dbReference type="ARBA" id="ARBA00023163"/>
    </source>
</evidence>
<feature type="compositionally biased region" description="Polar residues" evidence="10">
    <location>
        <begin position="482"/>
        <end position="510"/>
    </location>
</feature>
<gene>
    <name evidence="13" type="primary">Dpf3</name>
    <name evidence="13" type="ORF">g.12410</name>
</gene>
<feature type="compositionally biased region" description="Basic and acidic residues" evidence="10">
    <location>
        <begin position="93"/>
        <end position="104"/>
    </location>
</feature>
<dbReference type="PANTHER" id="PTHR45888">
    <property type="entry name" value="HL01030P-RELATED"/>
    <property type="match status" value="1"/>
</dbReference>
<evidence type="ECO:0000256" key="9">
    <source>
        <dbReference type="PROSITE-ProRule" id="PRU00042"/>
    </source>
</evidence>
<dbReference type="InterPro" id="IPR019787">
    <property type="entry name" value="Znf_PHD-finger"/>
</dbReference>
<keyword evidence="5" id="KW-0862">Zinc</keyword>
<evidence type="ECO:0000256" key="5">
    <source>
        <dbReference type="ARBA" id="ARBA00022833"/>
    </source>
</evidence>
<reference evidence="13" key="1">
    <citation type="submission" date="2018-10" db="EMBL/GenBank/DDBJ databases">
        <title>Transcriptome assembly of Aceria tosichella (Wheat curl mite) Type 2.</title>
        <authorList>
            <person name="Scully E.D."/>
            <person name="Geib S.M."/>
            <person name="Palmer N.A."/>
            <person name="Gupta A.K."/>
            <person name="Sarath G."/>
            <person name="Tatineni S."/>
        </authorList>
    </citation>
    <scope>NUCLEOTIDE SEQUENCE</scope>
    <source>
        <strain evidence="13">LincolnNE</strain>
    </source>
</reference>
<dbReference type="PANTHER" id="PTHR45888:SF5">
    <property type="entry name" value="D4, ISOFORM A"/>
    <property type="match status" value="1"/>
</dbReference>
<organism evidence="13">
    <name type="scientific">Aceria tosichella</name>
    <name type="common">wheat curl mite</name>
    <dbReference type="NCBI Taxonomy" id="561515"/>
    <lineage>
        <taxon>Eukaryota</taxon>
        <taxon>Metazoa</taxon>
        <taxon>Ecdysozoa</taxon>
        <taxon>Arthropoda</taxon>
        <taxon>Chelicerata</taxon>
        <taxon>Arachnida</taxon>
        <taxon>Acari</taxon>
        <taxon>Acariformes</taxon>
        <taxon>Trombidiformes</taxon>
        <taxon>Prostigmata</taxon>
        <taxon>Eupodina</taxon>
        <taxon>Eriophyoidea</taxon>
        <taxon>Eriophyidae</taxon>
        <taxon>Eriophyinae</taxon>
        <taxon>Aceriini</taxon>
        <taxon>Aceria</taxon>
    </lineage>
</organism>
<feature type="region of interest" description="Disordered" evidence="10">
    <location>
        <begin position="624"/>
        <end position="680"/>
    </location>
</feature>
<evidence type="ECO:0000256" key="8">
    <source>
        <dbReference type="ARBA" id="ARBA00023242"/>
    </source>
</evidence>
<keyword evidence="3" id="KW-0677">Repeat</keyword>
<dbReference type="SUPFAM" id="SSF57903">
    <property type="entry name" value="FYVE/PHD zinc finger"/>
    <property type="match status" value="1"/>
</dbReference>
<dbReference type="GO" id="GO:0008270">
    <property type="term" value="F:zinc ion binding"/>
    <property type="evidence" value="ECO:0007669"/>
    <property type="project" value="UniProtKB-KW"/>
</dbReference>
<dbReference type="CDD" id="cd15619">
    <property type="entry name" value="PHD1_d4"/>
    <property type="match status" value="1"/>
</dbReference>
<feature type="region of interest" description="Disordered" evidence="10">
    <location>
        <begin position="228"/>
        <end position="340"/>
    </location>
</feature>
<dbReference type="InterPro" id="IPR013087">
    <property type="entry name" value="Znf_C2H2_type"/>
</dbReference>
<feature type="compositionally biased region" description="Basic and acidic residues" evidence="10">
    <location>
        <begin position="624"/>
        <end position="663"/>
    </location>
</feature>
<dbReference type="FunFam" id="3.30.40.10:FF:000005">
    <property type="entry name" value="zinc finger protein isoform X1"/>
    <property type="match status" value="1"/>
</dbReference>
<dbReference type="AlphaFoldDB" id="A0A6G1S5X2"/>
<evidence type="ECO:0000256" key="4">
    <source>
        <dbReference type="ARBA" id="ARBA00022771"/>
    </source>
</evidence>
<dbReference type="CDD" id="cd15530">
    <property type="entry name" value="PHD2_d4"/>
    <property type="match status" value="1"/>
</dbReference>
<keyword evidence="2" id="KW-0479">Metal-binding</keyword>
<feature type="domain" description="PHD-type" evidence="11">
    <location>
        <begin position="571"/>
        <end position="621"/>
    </location>
</feature>
<feature type="compositionally biased region" description="Polar residues" evidence="10">
    <location>
        <begin position="462"/>
        <end position="474"/>
    </location>
</feature>
<feature type="compositionally biased region" description="Polar residues" evidence="10">
    <location>
        <begin position="105"/>
        <end position="114"/>
    </location>
</feature>
<dbReference type="GO" id="GO:0007399">
    <property type="term" value="P:nervous system development"/>
    <property type="evidence" value="ECO:0007669"/>
    <property type="project" value="TreeGrafter"/>
</dbReference>
<dbReference type="InterPro" id="IPR011011">
    <property type="entry name" value="Znf_FYVE_PHD"/>
</dbReference>
<feature type="region of interest" description="Disordered" evidence="10">
    <location>
        <begin position="411"/>
        <end position="510"/>
    </location>
</feature>
<evidence type="ECO:0000259" key="12">
    <source>
        <dbReference type="PROSITE" id="PS50157"/>
    </source>
</evidence>
<feature type="compositionally biased region" description="Polar residues" evidence="10">
    <location>
        <begin position="243"/>
        <end position="262"/>
    </location>
</feature>
<feature type="compositionally biased region" description="Polar residues" evidence="10">
    <location>
        <begin position="301"/>
        <end position="313"/>
    </location>
</feature>
<keyword evidence="4 9" id="KW-0863">Zinc-finger</keyword>
<dbReference type="PROSITE" id="PS50157">
    <property type="entry name" value="ZINC_FINGER_C2H2_2"/>
    <property type="match status" value="1"/>
</dbReference>
<evidence type="ECO:0000256" key="1">
    <source>
        <dbReference type="ARBA" id="ARBA00004123"/>
    </source>
</evidence>
<dbReference type="InterPro" id="IPR013083">
    <property type="entry name" value="Znf_RING/FYVE/PHD"/>
</dbReference>
<keyword evidence="6" id="KW-0805">Transcription regulation</keyword>
<proteinExistence type="predicted"/>
<feature type="region of interest" description="Disordered" evidence="10">
    <location>
        <begin position="368"/>
        <end position="387"/>
    </location>
</feature>
<keyword evidence="8" id="KW-0539">Nucleus</keyword>
<evidence type="ECO:0000256" key="6">
    <source>
        <dbReference type="ARBA" id="ARBA00023015"/>
    </source>
</evidence>
<feature type="compositionally biased region" description="Polar residues" evidence="10">
    <location>
        <begin position="418"/>
        <end position="429"/>
    </location>
</feature>
<dbReference type="EMBL" id="GGYP01000591">
    <property type="protein sequence ID" value="MDE45362.1"/>
    <property type="molecule type" value="Transcribed_RNA"/>
</dbReference>
<protein>
    <submittedName>
        <fullName evidence="13">Zinc finger protein DPF3</fullName>
    </submittedName>
</protein>
<sequence length="680" mass="77191">MPKLTKKHRTFDCDLSSSMITNNTPANDTNANQISDQTTNFLSKLVLSSSLHQLADSKFHTNNNICNNNNADINNYNNNHHFTNPNMNSSSLETDKTPHAENETTTHSSKSSQPNNNNNNNNNDDDNNIKSGPDRRQRPPHTSLSSSINERQLTTGRIYTYPAKRWVKRKRQYLLDDVYLRQRLAQTSASQQNHFSSGQSSSNNPLAQDQQMLNDHSSNDTQHLLHQQQLDHTHTHHQHPHQNSYSTYSRMTDANSGQNSSFNNNHTDGINHNHHHHHHYNNDSSFMHDSSSNSNAYPWNMNEQSKDATTSSKVDPDESTSEATTAHGDQDDSNDPQHITQQNYINHHNPQHHHHNQSQNQILNQSIEQGTPTPSKKKREKKYKIVKSNDPLKPYKCEWCDMSYKTRPGLTYHRNNCHSKNVVSNSSDETVIGDEPSNSNDHVGNVSSSNHHTGSNSNSRSKQTPSASLAQANHITGDKSRTNGNLEPNHIITNNSKNNGTSRVRNQVENNNDKSPLCDFCLGDVNENKKTMKPEELVSCECGRSGHPTCMNFTENILLSVKKYRWQCIECKSCGLCGTSDNDDQLLFCDDCDRGYHVYCLNPPLDKPPDGNWSCTLCMEEYHSGENEKQPEEKKEGDKHKEQEKLEQQEPQHEIKVEQKESKPIVAPTDSNKEQVKVEV</sequence>
<feature type="compositionally biased region" description="Basic and acidic residues" evidence="10">
    <location>
        <begin position="671"/>
        <end position="680"/>
    </location>
</feature>
<dbReference type="SMART" id="SM00355">
    <property type="entry name" value="ZnF_C2H2"/>
    <property type="match status" value="1"/>
</dbReference>
<feature type="region of interest" description="Disordered" evidence="10">
    <location>
        <begin position="189"/>
        <end position="212"/>
    </location>
</feature>
<feature type="compositionally biased region" description="Polar residues" evidence="10">
    <location>
        <begin position="140"/>
        <end position="151"/>
    </location>
</feature>
<evidence type="ECO:0000313" key="13">
    <source>
        <dbReference type="EMBL" id="MDE45362.1"/>
    </source>
</evidence>
<dbReference type="Pfam" id="PF00628">
    <property type="entry name" value="PHD"/>
    <property type="match status" value="1"/>
</dbReference>
<accession>A0A6G1S5X2</accession>
<evidence type="ECO:0000259" key="11">
    <source>
        <dbReference type="PROSITE" id="PS50016"/>
    </source>
</evidence>
<feature type="domain" description="C2H2-type" evidence="12">
    <location>
        <begin position="395"/>
        <end position="419"/>
    </location>
</feature>
<dbReference type="SMART" id="SM00249">
    <property type="entry name" value="PHD"/>
    <property type="match status" value="2"/>
</dbReference>
<feature type="compositionally biased region" description="Low complexity" evidence="10">
    <location>
        <begin position="282"/>
        <end position="295"/>
    </location>
</feature>
<comment type="subcellular location">
    <subcellularLocation>
        <location evidence="1">Nucleus</location>
    </subcellularLocation>
</comment>